<dbReference type="SUPFAM" id="SSF53474">
    <property type="entry name" value="alpha/beta-Hydrolases"/>
    <property type="match status" value="1"/>
</dbReference>
<dbReference type="PANTHER" id="PTHR11487">
    <property type="entry name" value="THIOESTERASE"/>
    <property type="match status" value="1"/>
</dbReference>
<organism evidence="3 4">
    <name type="scientific">Streptomyces netropsis</name>
    <name type="common">Streptoverticillium netropsis</name>
    <dbReference type="NCBI Taxonomy" id="55404"/>
    <lineage>
        <taxon>Bacteria</taxon>
        <taxon>Bacillati</taxon>
        <taxon>Actinomycetota</taxon>
        <taxon>Actinomycetes</taxon>
        <taxon>Kitasatosporales</taxon>
        <taxon>Streptomycetaceae</taxon>
        <taxon>Streptomyces</taxon>
    </lineage>
</organism>
<dbReference type="PANTHER" id="PTHR11487:SF0">
    <property type="entry name" value="S-ACYL FATTY ACID SYNTHASE THIOESTERASE, MEDIUM CHAIN"/>
    <property type="match status" value="1"/>
</dbReference>
<gene>
    <name evidence="3" type="ORF">FHS38_001357</name>
</gene>
<dbReference type="InterPro" id="IPR029058">
    <property type="entry name" value="AB_hydrolase_fold"/>
</dbReference>
<name>A0A7W7L8B9_STRNE</name>
<dbReference type="Gene3D" id="3.40.50.1820">
    <property type="entry name" value="alpha/beta hydrolase"/>
    <property type="match status" value="1"/>
</dbReference>
<dbReference type="EMBL" id="JACHJG010000002">
    <property type="protein sequence ID" value="MBB4885329.1"/>
    <property type="molecule type" value="Genomic_DNA"/>
</dbReference>
<evidence type="ECO:0000313" key="4">
    <source>
        <dbReference type="Proteomes" id="UP000556436"/>
    </source>
</evidence>
<evidence type="ECO:0000259" key="2">
    <source>
        <dbReference type="Pfam" id="PF00975"/>
    </source>
</evidence>
<comment type="similarity">
    <text evidence="1">Belongs to the thioesterase family.</text>
</comment>
<evidence type="ECO:0000313" key="3">
    <source>
        <dbReference type="EMBL" id="MBB4885329.1"/>
    </source>
</evidence>
<sequence>MTDNKLDNIIRPRPVQDPELRLFVLHHAGGSHVPFRSWARLLPAEWELCLVDAPGRITRPGQACRSAAELAERFLDDFRPLMDRPYALFGHSMGAIAAYESALAVHERGLPLPQWLGLSAISAPEHHPRGSRRFALPDDGLREAVMRLGGTPREVLEDPELWAFLSPILRADFELAETWRPRRDAPALPIPLSVFAADADAGVPLSRTEGWAATSTRFLGTRVFSGDHFYFQPDPSALIDAVVAGIRAAAPVH</sequence>
<dbReference type="GO" id="GO:0008610">
    <property type="term" value="P:lipid biosynthetic process"/>
    <property type="evidence" value="ECO:0007669"/>
    <property type="project" value="TreeGrafter"/>
</dbReference>
<dbReference type="Proteomes" id="UP000556436">
    <property type="component" value="Unassembled WGS sequence"/>
</dbReference>
<accession>A0A7W7L8B9</accession>
<reference evidence="3 4" key="1">
    <citation type="submission" date="2020-08" db="EMBL/GenBank/DDBJ databases">
        <title>Genomic Encyclopedia of Type Strains, Phase III (KMG-III): the genomes of soil and plant-associated and newly described type strains.</title>
        <authorList>
            <person name="Whitman W."/>
        </authorList>
    </citation>
    <scope>NUCLEOTIDE SEQUENCE [LARGE SCALE GENOMIC DNA]</scope>
    <source>
        <strain evidence="3 4">CECT 3265</strain>
    </source>
</reference>
<feature type="domain" description="Thioesterase" evidence="2">
    <location>
        <begin position="21"/>
        <end position="232"/>
    </location>
</feature>
<dbReference type="RefSeq" id="WP_184731746.1">
    <property type="nucleotide sequence ID" value="NZ_BMRW01000006.1"/>
</dbReference>
<dbReference type="AlphaFoldDB" id="A0A7W7L8B9"/>
<dbReference type="InterPro" id="IPR001031">
    <property type="entry name" value="Thioesterase"/>
</dbReference>
<proteinExistence type="inferred from homology"/>
<comment type="caution">
    <text evidence="3">The sequence shown here is derived from an EMBL/GenBank/DDBJ whole genome shotgun (WGS) entry which is preliminary data.</text>
</comment>
<dbReference type="InterPro" id="IPR012223">
    <property type="entry name" value="TEII"/>
</dbReference>
<dbReference type="Pfam" id="PF00975">
    <property type="entry name" value="Thioesterase"/>
    <property type="match status" value="1"/>
</dbReference>
<evidence type="ECO:0000256" key="1">
    <source>
        <dbReference type="ARBA" id="ARBA00007169"/>
    </source>
</evidence>
<protein>
    <submittedName>
        <fullName evidence="3">Surfactin synthase thioesterase subunit</fullName>
    </submittedName>
</protein>
<keyword evidence="4" id="KW-1185">Reference proteome</keyword>